<sequence>MSGEATRVQNEAGEVARFFSYIVLLLVSAFLLIEAISIPKSRFEVLGAGAFPTLLYSCMILLLLAAAIRSLRALPAAAFSRFFKGIPAWAIERRLVFAVFACLAVYLAAMPMAGFRVSTFFFLLVLQFILAPKTPKTAILIVASSAVFSFGIEFVFDRVFQVFLPRGW</sequence>
<dbReference type="EMBL" id="ACCU02000002">
    <property type="protein sequence ID" value="EEE44389.1"/>
    <property type="molecule type" value="Genomic_DNA"/>
</dbReference>
<evidence type="ECO:0000256" key="1">
    <source>
        <dbReference type="SAM" id="Phobius"/>
    </source>
</evidence>
<evidence type="ECO:0000259" key="2">
    <source>
        <dbReference type="Pfam" id="PF07331"/>
    </source>
</evidence>
<organism evidence="3 4">
    <name type="scientific">Roseibium alexandrii (strain DSM 17067 / NCIMB 14079 / DFL-11)</name>
    <name type="common">Labrenzia alexandrii</name>
    <dbReference type="NCBI Taxonomy" id="244592"/>
    <lineage>
        <taxon>Bacteria</taxon>
        <taxon>Pseudomonadati</taxon>
        <taxon>Pseudomonadota</taxon>
        <taxon>Alphaproteobacteria</taxon>
        <taxon>Hyphomicrobiales</taxon>
        <taxon>Stappiaceae</taxon>
        <taxon>Roseibium</taxon>
    </lineage>
</organism>
<keyword evidence="1" id="KW-1133">Transmembrane helix</keyword>
<keyword evidence="1" id="KW-0472">Membrane</keyword>
<name>A0A5E8GWU4_ROSAD</name>
<dbReference type="Pfam" id="PF07331">
    <property type="entry name" value="TctB"/>
    <property type="match status" value="1"/>
</dbReference>
<feature type="domain" description="DUF1468" evidence="2">
    <location>
        <begin position="20"/>
        <end position="165"/>
    </location>
</feature>
<evidence type="ECO:0000313" key="3">
    <source>
        <dbReference type="EMBL" id="EEE44389.1"/>
    </source>
</evidence>
<dbReference type="RefSeq" id="WP_008191458.1">
    <property type="nucleotide sequence ID" value="NZ_CM011002.1"/>
</dbReference>
<feature type="transmembrane region" description="Helical" evidence="1">
    <location>
        <begin position="15"/>
        <end position="33"/>
    </location>
</feature>
<dbReference type="InterPro" id="IPR009936">
    <property type="entry name" value="DUF1468"/>
</dbReference>
<feature type="transmembrane region" description="Helical" evidence="1">
    <location>
        <begin position="137"/>
        <end position="156"/>
    </location>
</feature>
<gene>
    <name evidence="3" type="ORF">SADFL11_1676</name>
</gene>
<proteinExistence type="predicted"/>
<feature type="transmembrane region" description="Helical" evidence="1">
    <location>
        <begin position="88"/>
        <end position="107"/>
    </location>
</feature>
<comment type="caution">
    <text evidence="3">The sequence shown here is derived from an EMBL/GenBank/DDBJ whole genome shotgun (WGS) entry which is preliminary data.</text>
</comment>
<protein>
    <recommendedName>
        <fullName evidence="2">DUF1468 domain-containing protein</fullName>
    </recommendedName>
</protein>
<reference evidence="3 4" key="1">
    <citation type="submission" date="2008-01" db="EMBL/GenBank/DDBJ databases">
        <authorList>
            <person name="Wagner-Dobler I."/>
            <person name="Ferriera S."/>
            <person name="Johnson J."/>
            <person name="Kravitz S."/>
            <person name="Beeson K."/>
            <person name="Sutton G."/>
            <person name="Rogers Y.-H."/>
            <person name="Friedman R."/>
            <person name="Frazier M."/>
            <person name="Venter J.C."/>
        </authorList>
    </citation>
    <scope>NUCLEOTIDE SEQUENCE [LARGE SCALE GENOMIC DNA]</scope>
    <source>
        <strain evidence="4">DSM 17067 / NCIMB 14079 / DFL-11</strain>
    </source>
</reference>
<feature type="transmembrane region" description="Helical" evidence="1">
    <location>
        <begin position="45"/>
        <end position="68"/>
    </location>
</feature>
<reference evidence="3 4" key="2">
    <citation type="submission" date="2013-04" db="EMBL/GenBank/DDBJ databases">
        <authorList>
            <person name="Fiebig A."/>
            <person name="Pradella S."/>
            <person name="Wagner-Doebler I."/>
        </authorList>
    </citation>
    <scope>NUCLEOTIDE SEQUENCE [LARGE SCALE GENOMIC DNA]</scope>
    <source>
        <strain evidence="4">DSM 17067 / NCIMB 14079 / DFL-11</strain>
    </source>
</reference>
<dbReference type="AlphaFoldDB" id="A0A5E8GWU4"/>
<keyword evidence="1" id="KW-0812">Transmembrane</keyword>
<evidence type="ECO:0000313" key="4">
    <source>
        <dbReference type="Proteomes" id="UP000004703"/>
    </source>
</evidence>
<accession>A0A5E8GWU4</accession>
<dbReference type="Proteomes" id="UP000004703">
    <property type="component" value="Chromosome"/>
</dbReference>